<gene>
    <name evidence="3" type="ORF">D6C90_01417</name>
    <name evidence="2" type="ORF">D6D15_02326</name>
</gene>
<evidence type="ECO:0000256" key="1">
    <source>
        <dbReference type="SAM" id="MobiDB-lite"/>
    </source>
</evidence>
<sequence>MPFSTQSLKPTRHLPTASSRVNTDKHTAFQETNTHKTATMGFMDSIRAKVELYRLEQRYARRDKRATTTFNARYVDGEYIFQDSPGSPTGSTGSWQHSTSSSKRSPAVKVKELMSKSVR</sequence>
<name>A0A4S9BJI0_AURPU</name>
<feature type="region of interest" description="Disordered" evidence="1">
    <location>
        <begin position="80"/>
        <end position="119"/>
    </location>
</feature>
<feature type="region of interest" description="Disordered" evidence="1">
    <location>
        <begin position="1"/>
        <end position="25"/>
    </location>
</feature>
<evidence type="ECO:0000313" key="2">
    <source>
        <dbReference type="EMBL" id="THW93560.1"/>
    </source>
</evidence>
<evidence type="ECO:0000313" key="4">
    <source>
        <dbReference type="Proteomes" id="UP000304928"/>
    </source>
</evidence>
<reference evidence="4 5" key="1">
    <citation type="submission" date="2018-10" db="EMBL/GenBank/DDBJ databases">
        <title>Fifty Aureobasidium pullulans genomes reveal a recombining polyextremotolerant generalist.</title>
        <authorList>
            <person name="Gostincar C."/>
            <person name="Turk M."/>
            <person name="Zajc J."/>
            <person name="Gunde-Cimerman N."/>
        </authorList>
    </citation>
    <scope>NUCLEOTIDE SEQUENCE [LARGE SCALE GENOMIC DNA]</scope>
    <source>
        <strain evidence="2 4">EXF-10507</strain>
        <strain evidence="3 5">EXF-3844</strain>
    </source>
</reference>
<proteinExistence type="predicted"/>
<dbReference type="Proteomes" id="UP000310121">
    <property type="component" value="Unassembled WGS sequence"/>
</dbReference>
<evidence type="ECO:0000313" key="3">
    <source>
        <dbReference type="EMBL" id="THZ52026.1"/>
    </source>
</evidence>
<accession>A0A4S9BJI0</accession>
<dbReference type="Proteomes" id="UP000304928">
    <property type="component" value="Unassembled WGS sequence"/>
</dbReference>
<protein>
    <submittedName>
        <fullName evidence="2">Uncharacterized protein</fullName>
    </submittedName>
</protein>
<dbReference type="EMBL" id="QZBN01000063">
    <property type="protein sequence ID" value="THZ52026.1"/>
    <property type="molecule type" value="Genomic_DNA"/>
</dbReference>
<dbReference type="AlphaFoldDB" id="A0A4S9BJI0"/>
<feature type="compositionally biased region" description="Low complexity" evidence="1">
    <location>
        <begin position="84"/>
        <end position="102"/>
    </location>
</feature>
<comment type="caution">
    <text evidence="2">The sequence shown here is derived from an EMBL/GenBank/DDBJ whole genome shotgun (WGS) entry which is preliminary data.</text>
</comment>
<feature type="compositionally biased region" description="Basic and acidic residues" evidence="1">
    <location>
        <begin position="109"/>
        <end position="119"/>
    </location>
</feature>
<dbReference type="EMBL" id="QZAR01000023">
    <property type="protein sequence ID" value="THW93560.1"/>
    <property type="molecule type" value="Genomic_DNA"/>
</dbReference>
<organism evidence="2 4">
    <name type="scientific">Aureobasidium pullulans</name>
    <name type="common">Black yeast</name>
    <name type="synonym">Pullularia pullulans</name>
    <dbReference type="NCBI Taxonomy" id="5580"/>
    <lineage>
        <taxon>Eukaryota</taxon>
        <taxon>Fungi</taxon>
        <taxon>Dikarya</taxon>
        <taxon>Ascomycota</taxon>
        <taxon>Pezizomycotina</taxon>
        <taxon>Dothideomycetes</taxon>
        <taxon>Dothideomycetidae</taxon>
        <taxon>Dothideales</taxon>
        <taxon>Saccotheciaceae</taxon>
        <taxon>Aureobasidium</taxon>
    </lineage>
</organism>
<evidence type="ECO:0000313" key="5">
    <source>
        <dbReference type="Proteomes" id="UP000310121"/>
    </source>
</evidence>